<dbReference type="EMBL" id="JAYMYQ010000011">
    <property type="protein sequence ID" value="KAK7305387.1"/>
    <property type="molecule type" value="Genomic_DNA"/>
</dbReference>
<protein>
    <submittedName>
        <fullName evidence="2">Uncharacterized protein</fullName>
    </submittedName>
</protein>
<evidence type="ECO:0000256" key="1">
    <source>
        <dbReference type="SAM" id="SignalP"/>
    </source>
</evidence>
<feature type="chain" id="PRO_5043025070" evidence="1">
    <location>
        <begin position="27"/>
        <end position="77"/>
    </location>
</feature>
<organism evidence="2 3">
    <name type="scientific">Canavalia gladiata</name>
    <name type="common">Sword bean</name>
    <name type="synonym">Dolichos gladiatus</name>
    <dbReference type="NCBI Taxonomy" id="3824"/>
    <lineage>
        <taxon>Eukaryota</taxon>
        <taxon>Viridiplantae</taxon>
        <taxon>Streptophyta</taxon>
        <taxon>Embryophyta</taxon>
        <taxon>Tracheophyta</taxon>
        <taxon>Spermatophyta</taxon>
        <taxon>Magnoliopsida</taxon>
        <taxon>eudicotyledons</taxon>
        <taxon>Gunneridae</taxon>
        <taxon>Pentapetalae</taxon>
        <taxon>rosids</taxon>
        <taxon>fabids</taxon>
        <taxon>Fabales</taxon>
        <taxon>Fabaceae</taxon>
        <taxon>Papilionoideae</taxon>
        <taxon>50 kb inversion clade</taxon>
        <taxon>NPAAA clade</taxon>
        <taxon>indigoferoid/millettioid clade</taxon>
        <taxon>Phaseoleae</taxon>
        <taxon>Canavalia</taxon>
    </lineage>
</organism>
<gene>
    <name evidence="2" type="ORF">VNO77_43292</name>
</gene>
<evidence type="ECO:0000313" key="3">
    <source>
        <dbReference type="Proteomes" id="UP001367508"/>
    </source>
</evidence>
<keyword evidence="3" id="KW-1185">Reference proteome</keyword>
<dbReference type="Proteomes" id="UP001367508">
    <property type="component" value="Unassembled WGS sequence"/>
</dbReference>
<dbReference type="AlphaFoldDB" id="A0AAN9PPT6"/>
<comment type="caution">
    <text evidence="2">The sequence shown here is derived from an EMBL/GenBank/DDBJ whole genome shotgun (WGS) entry which is preliminary data.</text>
</comment>
<reference evidence="2 3" key="1">
    <citation type="submission" date="2024-01" db="EMBL/GenBank/DDBJ databases">
        <title>The genomes of 5 underutilized Papilionoideae crops provide insights into root nodulation and disease resistanc.</title>
        <authorList>
            <person name="Jiang F."/>
        </authorList>
    </citation>
    <scope>NUCLEOTIDE SEQUENCE [LARGE SCALE GENOMIC DNA]</scope>
    <source>
        <strain evidence="2">LVBAO_FW01</strain>
        <tissue evidence="2">Leaves</tissue>
    </source>
</reference>
<accession>A0AAN9PPT6</accession>
<keyword evidence="1" id="KW-0732">Signal</keyword>
<sequence length="77" mass="8727">MKKASLMFSCLLVLFLVAYETDFVKANACEKCGQEDDCYKLHCFGRCVKECIDGCCGCNCRPPTKMLDKFEAFLVHN</sequence>
<proteinExistence type="predicted"/>
<evidence type="ECO:0000313" key="2">
    <source>
        <dbReference type="EMBL" id="KAK7305387.1"/>
    </source>
</evidence>
<name>A0AAN9PPT6_CANGL</name>
<feature type="signal peptide" evidence="1">
    <location>
        <begin position="1"/>
        <end position="26"/>
    </location>
</feature>